<dbReference type="WBParaSite" id="PSAMB.scaffold4059size15826.g23320.t1">
    <property type="protein sequence ID" value="PSAMB.scaffold4059size15826.g23320.t1"/>
    <property type="gene ID" value="PSAMB.scaffold4059size15826.g23320"/>
</dbReference>
<comment type="caution">
    <text evidence="3">Lacks conserved residue(s) required for the propagation of feature annotation.</text>
</comment>
<dbReference type="PROSITE" id="PS01180">
    <property type="entry name" value="CUB"/>
    <property type="match status" value="1"/>
</dbReference>
<keyword evidence="1" id="KW-0677">Repeat</keyword>
<accession>A0A914WHW7</accession>
<organism evidence="7 8">
    <name type="scientific">Plectus sambesii</name>
    <dbReference type="NCBI Taxonomy" id="2011161"/>
    <lineage>
        <taxon>Eukaryota</taxon>
        <taxon>Metazoa</taxon>
        <taxon>Ecdysozoa</taxon>
        <taxon>Nematoda</taxon>
        <taxon>Chromadorea</taxon>
        <taxon>Plectida</taxon>
        <taxon>Plectina</taxon>
        <taxon>Plectoidea</taxon>
        <taxon>Plectidae</taxon>
        <taxon>Plectus</taxon>
    </lineage>
</organism>
<sequence length="354" mass="38725">MSLRNVFLLIVCCFLHSSYLISSSTSFEVAEKESDKDNPSCPNAIYSGNGQLLSPGWPNAYGNNENCVYFITAAPGFVIQIHFWSFDTELCCDYLDLFDGPDFSTSPKIARLSGAAVSPATYASSSRWLTMEFTTDPVITRPGFNASYYTTSTAYPCNRDVFISMDALSTLGTEENFQKELQFVANVLLANWTIGHNLTQVVPALMQSDDMISYGFNEIHSLADLQHDVLAYGSKSIKGQRPDALEAVFYLITPRITNQKAYKSGARVGIDRILVLFLSFMPNDNSDLTGSIRYANEIKAEGTTIAIVGMGPNMNVTALSALASGPQYLFTAASYDDLDTNLANGMKQVICAAN</sequence>
<name>A0A914WHW7_9BILA</name>
<dbReference type="InterPro" id="IPR035914">
    <property type="entry name" value="Sperma_CUB_dom_sf"/>
</dbReference>
<evidence type="ECO:0000256" key="3">
    <source>
        <dbReference type="PROSITE-ProRule" id="PRU00059"/>
    </source>
</evidence>
<evidence type="ECO:0000256" key="2">
    <source>
        <dbReference type="ARBA" id="ARBA00023157"/>
    </source>
</evidence>
<feature type="domain" description="VWFA" evidence="6">
    <location>
        <begin position="160"/>
        <end position="346"/>
    </location>
</feature>
<dbReference type="PANTHER" id="PTHR24251">
    <property type="entry name" value="OVOCHYMASE-RELATED"/>
    <property type="match status" value="1"/>
</dbReference>
<dbReference type="InterPro" id="IPR000859">
    <property type="entry name" value="CUB_dom"/>
</dbReference>
<dbReference type="InterPro" id="IPR036465">
    <property type="entry name" value="vWFA_dom_sf"/>
</dbReference>
<dbReference type="SUPFAM" id="SSF53300">
    <property type="entry name" value="vWA-like"/>
    <property type="match status" value="1"/>
</dbReference>
<keyword evidence="2" id="KW-1015">Disulfide bond</keyword>
<proteinExistence type="predicted"/>
<feature type="chain" id="PRO_5036966011" evidence="4">
    <location>
        <begin position="24"/>
        <end position="354"/>
    </location>
</feature>
<reference evidence="8" key="1">
    <citation type="submission" date="2022-11" db="UniProtKB">
        <authorList>
            <consortium name="WormBaseParasite"/>
        </authorList>
    </citation>
    <scope>IDENTIFICATION</scope>
</reference>
<keyword evidence="7" id="KW-1185">Reference proteome</keyword>
<dbReference type="AlphaFoldDB" id="A0A914WHW7"/>
<evidence type="ECO:0000313" key="7">
    <source>
        <dbReference type="Proteomes" id="UP000887566"/>
    </source>
</evidence>
<evidence type="ECO:0000259" key="6">
    <source>
        <dbReference type="PROSITE" id="PS50234"/>
    </source>
</evidence>
<keyword evidence="4" id="KW-0732">Signal</keyword>
<protein>
    <submittedName>
        <fullName evidence="8">CUB domain-containing protein</fullName>
    </submittedName>
</protein>
<dbReference type="PROSITE" id="PS50234">
    <property type="entry name" value="VWFA"/>
    <property type="match status" value="1"/>
</dbReference>
<dbReference type="CDD" id="cd00041">
    <property type="entry name" value="CUB"/>
    <property type="match status" value="1"/>
</dbReference>
<evidence type="ECO:0000256" key="4">
    <source>
        <dbReference type="SAM" id="SignalP"/>
    </source>
</evidence>
<dbReference type="Proteomes" id="UP000887566">
    <property type="component" value="Unplaced"/>
</dbReference>
<evidence type="ECO:0000259" key="5">
    <source>
        <dbReference type="PROSITE" id="PS01180"/>
    </source>
</evidence>
<dbReference type="Gene3D" id="3.40.50.410">
    <property type="entry name" value="von Willebrand factor, type A domain"/>
    <property type="match status" value="1"/>
</dbReference>
<dbReference type="SMART" id="SM00042">
    <property type="entry name" value="CUB"/>
    <property type="match status" value="1"/>
</dbReference>
<dbReference type="Pfam" id="PF00431">
    <property type="entry name" value="CUB"/>
    <property type="match status" value="1"/>
</dbReference>
<feature type="signal peptide" evidence="4">
    <location>
        <begin position="1"/>
        <end position="23"/>
    </location>
</feature>
<dbReference type="SUPFAM" id="SSF49854">
    <property type="entry name" value="Spermadhesin, CUB domain"/>
    <property type="match status" value="1"/>
</dbReference>
<evidence type="ECO:0000313" key="8">
    <source>
        <dbReference type="WBParaSite" id="PSAMB.scaffold4059size15826.g23320.t1"/>
    </source>
</evidence>
<dbReference type="InterPro" id="IPR002035">
    <property type="entry name" value="VWF_A"/>
</dbReference>
<dbReference type="Gene3D" id="2.60.120.290">
    <property type="entry name" value="Spermadhesin, CUB domain"/>
    <property type="match status" value="1"/>
</dbReference>
<feature type="domain" description="CUB" evidence="5">
    <location>
        <begin position="41"/>
        <end position="151"/>
    </location>
</feature>
<evidence type="ECO:0000256" key="1">
    <source>
        <dbReference type="ARBA" id="ARBA00022737"/>
    </source>
</evidence>
<dbReference type="Pfam" id="PF00092">
    <property type="entry name" value="VWA"/>
    <property type="match status" value="1"/>
</dbReference>